<sequence length="295" mass="34430">MAKEKINKEAMYRVFKLLWFTKEVSFMALNEEVILVKFGSIEDRTRIFNLRPWLLDQCLFAMLPFIKGKEIDAYEFNFTSFWLRIYNIPLEHMDRQTAIDVGKAIGEVVAIDWRDRNGGWTKFIRLKIKINVLCPLRRVVHLVGRDGSETICAIKYERLPAFCYIYGLIGHTTQKCPKKDEIHETNNLSFQYRNWLRAQIGGPNQKEGVWRNGIEILDKSSSSHEVNNRTKTGTREENETMTQKGKARAGDEDFVSNSPMEKRMSKSAHEGMGRIKRKRKILKGINRENTDESPY</sequence>
<dbReference type="InterPro" id="IPR040256">
    <property type="entry name" value="At4g02000-like"/>
</dbReference>
<name>A0A7J9D460_GOSGO</name>
<protein>
    <recommendedName>
        <fullName evidence="2">Zinc knuckle CX2CX4HX4C domain-containing protein</fullName>
    </recommendedName>
</protein>
<dbReference type="Pfam" id="PF14392">
    <property type="entry name" value="zf-CCHC_4"/>
    <property type="match status" value="1"/>
</dbReference>
<dbReference type="OrthoDB" id="1750606at2759"/>
<evidence type="ECO:0000256" key="1">
    <source>
        <dbReference type="SAM" id="MobiDB-lite"/>
    </source>
</evidence>
<dbReference type="InterPro" id="IPR025836">
    <property type="entry name" value="Zn_knuckle_CX2CX4HX4C"/>
</dbReference>
<dbReference type="AlphaFoldDB" id="A0A7J9D460"/>
<organism evidence="3 4">
    <name type="scientific">Gossypium gossypioides</name>
    <name type="common">Mexican cotton</name>
    <name type="synonym">Selera gossypioides</name>
    <dbReference type="NCBI Taxonomy" id="34282"/>
    <lineage>
        <taxon>Eukaryota</taxon>
        <taxon>Viridiplantae</taxon>
        <taxon>Streptophyta</taxon>
        <taxon>Embryophyta</taxon>
        <taxon>Tracheophyta</taxon>
        <taxon>Spermatophyta</taxon>
        <taxon>Magnoliopsida</taxon>
        <taxon>eudicotyledons</taxon>
        <taxon>Gunneridae</taxon>
        <taxon>Pentapetalae</taxon>
        <taxon>rosids</taxon>
        <taxon>malvids</taxon>
        <taxon>Malvales</taxon>
        <taxon>Malvaceae</taxon>
        <taxon>Malvoideae</taxon>
        <taxon>Gossypium</taxon>
    </lineage>
</organism>
<dbReference type="PANTHER" id="PTHR31286">
    <property type="entry name" value="GLYCINE-RICH CELL WALL STRUCTURAL PROTEIN 1.8-LIKE"/>
    <property type="match status" value="1"/>
</dbReference>
<gene>
    <name evidence="3" type="ORF">Gogos_022255</name>
</gene>
<keyword evidence="4" id="KW-1185">Reference proteome</keyword>
<feature type="domain" description="Zinc knuckle CX2CX4HX4C" evidence="2">
    <location>
        <begin position="135"/>
        <end position="178"/>
    </location>
</feature>
<feature type="region of interest" description="Disordered" evidence="1">
    <location>
        <begin position="220"/>
        <end position="295"/>
    </location>
</feature>
<evidence type="ECO:0000313" key="3">
    <source>
        <dbReference type="EMBL" id="MBA0755398.1"/>
    </source>
</evidence>
<proteinExistence type="predicted"/>
<dbReference type="EMBL" id="JABEZY010269412">
    <property type="protein sequence ID" value="MBA0755398.1"/>
    <property type="molecule type" value="Genomic_DNA"/>
</dbReference>
<feature type="compositionally biased region" description="Basic and acidic residues" evidence="1">
    <location>
        <begin position="285"/>
        <end position="295"/>
    </location>
</feature>
<dbReference type="Proteomes" id="UP000593579">
    <property type="component" value="Unassembled WGS sequence"/>
</dbReference>
<reference evidence="3 4" key="1">
    <citation type="journal article" date="2019" name="Genome Biol. Evol.">
        <title>Insights into the evolution of the New World diploid cottons (Gossypium, subgenus Houzingenia) based on genome sequencing.</title>
        <authorList>
            <person name="Grover C.E."/>
            <person name="Arick M.A. 2nd"/>
            <person name="Thrash A."/>
            <person name="Conover J.L."/>
            <person name="Sanders W.S."/>
            <person name="Peterson D.G."/>
            <person name="Frelichowski J.E."/>
            <person name="Scheffler J.A."/>
            <person name="Scheffler B.E."/>
            <person name="Wendel J.F."/>
        </authorList>
    </citation>
    <scope>NUCLEOTIDE SEQUENCE [LARGE SCALE GENOMIC DNA]</scope>
    <source>
        <strain evidence="3">5</strain>
        <tissue evidence="3">Leaf</tissue>
    </source>
</reference>
<comment type="caution">
    <text evidence="3">The sequence shown here is derived from an EMBL/GenBank/DDBJ whole genome shotgun (WGS) entry which is preliminary data.</text>
</comment>
<evidence type="ECO:0000259" key="2">
    <source>
        <dbReference type="Pfam" id="PF14392"/>
    </source>
</evidence>
<feature type="compositionally biased region" description="Basic and acidic residues" evidence="1">
    <location>
        <begin position="260"/>
        <end position="273"/>
    </location>
</feature>
<accession>A0A7J9D460</accession>
<evidence type="ECO:0000313" key="4">
    <source>
        <dbReference type="Proteomes" id="UP000593579"/>
    </source>
</evidence>
<dbReference type="PANTHER" id="PTHR31286:SF178">
    <property type="entry name" value="DUF4283 DOMAIN-CONTAINING PROTEIN"/>
    <property type="match status" value="1"/>
</dbReference>
<feature type="compositionally biased region" description="Basic and acidic residues" evidence="1">
    <location>
        <begin position="220"/>
        <end position="238"/>
    </location>
</feature>